<evidence type="ECO:0000313" key="2">
    <source>
        <dbReference type="EMBL" id="KAA8904268.1"/>
    </source>
</evidence>
<feature type="region of interest" description="Disordered" evidence="1">
    <location>
        <begin position="143"/>
        <end position="167"/>
    </location>
</feature>
<keyword evidence="3" id="KW-1185">Reference proteome</keyword>
<comment type="caution">
    <text evidence="2">The sequence shown here is derived from an EMBL/GenBank/DDBJ whole genome shotgun (WGS) entry which is preliminary data.</text>
</comment>
<organism evidence="2 3">
    <name type="scientific">Sphaerosporella brunnea</name>
    <dbReference type="NCBI Taxonomy" id="1250544"/>
    <lineage>
        <taxon>Eukaryota</taxon>
        <taxon>Fungi</taxon>
        <taxon>Dikarya</taxon>
        <taxon>Ascomycota</taxon>
        <taxon>Pezizomycotina</taxon>
        <taxon>Pezizomycetes</taxon>
        <taxon>Pezizales</taxon>
        <taxon>Pyronemataceae</taxon>
        <taxon>Sphaerosporella</taxon>
    </lineage>
</organism>
<dbReference type="AlphaFoldDB" id="A0A5J5EV01"/>
<reference evidence="2 3" key="1">
    <citation type="submission" date="2019-09" db="EMBL/GenBank/DDBJ databases">
        <title>Draft genome of the ectomycorrhizal ascomycete Sphaerosporella brunnea.</title>
        <authorList>
            <consortium name="DOE Joint Genome Institute"/>
            <person name="Benucci G.M."/>
            <person name="Marozzi G."/>
            <person name="Antonielli L."/>
            <person name="Sanchez S."/>
            <person name="Marco P."/>
            <person name="Wang X."/>
            <person name="Falini L.B."/>
            <person name="Barry K."/>
            <person name="Haridas S."/>
            <person name="Lipzen A."/>
            <person name="Labutti K."/>
            <person name="Grigoriev I.V."/>
            <person name="Murat C."/>
            <person name="Martin F."/>
            <person name="Albertini E."/>
            <person name="Donnini D."/>
            <person name="Bonito G."/>
        </authorList>
    </citation>
    <scope>NUCLEOTIDE SEQUENCE [LARGE SCALE GENOMIC DNA]</scope>
    <source>
        <strain evidence="2 3">Sb_GMNB300</strain>
    </source>
</reference>
<evidence type="ECO:0000256" key="1">
    <source>
        <dbReference type="SAM" id="MobiDB-lite"/>
    </source>
</evidence>
<evidence type="ECO:0000313" key="3">
    <source>
        <dbReference type="Proteomes" id="UP000326924"/>
    </source>
</evidence>
<accession>A0A5J5EV01</accession>
<protein>
    <submittedName>
        <fullName evidence="2">Uncharacterized protein</fullName>
    </submittedName>
</protein>
<name>A0A5J5EV01_9PEZI</name>
<gene>
    <name evidence="2" type="ORF">FN846DRAFT_907849</name>
</gene>
<sequence length="265" mass="30225">MSPSDGICQYTWYGQTFDSNQIARHMRRVHHDYYCHVNKEYFPSATMEGRRTLQSARAVQLGEEAQTEMSAEDELECGNDSPDLPDALDLVDDEAEIVEHGHDFADLPAQEKLVGKKGEEQFRFRRRAYASLPAMFQYIKMPVRQQRDEEDRQRQTQLQDDALPPDHGVQEIGTFDKALLRNRVTSIACIRMVERDKTIGWTPGLTEITYGAGAVCNFDAFFLTTLRIHGVRALVATVLRDTDVSNPKTVGPLQRRFEGQRSQQA</sequence>
<feature type="compositionally biased region" description="Basic and acidic residues" evidence="1">
    <location>
        <begin position="145"/>
        <end position="154"/>
    </location>
</feature>
<dbReference type="Proteomes" id="UP000326924">
    <property type="component" value="Unassembled WGS sequence"/>
</dbReference>
<dbReference type="EMBL" id="VXIS01000110">
    <property type="protein sequence ID" value="KAA8904268.1"/>
    <property type="molecule type" value="Genomic_DNA"/>
</dbReference>
<proteinExistence type="predicted"/>
<dbReference type="InParanoid" id="A0A5J5EV01"/>